<dbReference type="GeneID" id="87104129"/>
<evidence type="ECO:0000256" key="6">
    <source>
        <dbReference type="PROSITE-ProRule" id="PRU00169"/>
    </source>
</evidence>
<sequence length="245" mass="27721">MNTHSLVPNYGISARQCYEPIRVLIVDDHIDLISNVFAYLENKNFILDAARDGESALELSSNGQYDVLILDWMLPRLNGLQVLQRLRAADVDTPTLILTAKSDIPDKLSGFAAGADDYLTKPFLIAELEARILALHTRRIGRAKILRVGSLIYHLTSQQVMRDGSIIHLHSGSRKLLQVLMRESPNVVTKDRLESLLWGEDRPDRDLLRTHIYELRKSIDGDYPLKFVQTVPKVGYRIVDPELGP</sequence>
<dbReference type="HOGENOM" id="CLU_000445_30_1_4"/>
<dbReference type="InterPro" id="IPR016032">
    <property type="entry name" value="Sig_transdc_resp-reg_C-effctor"/>
</dbReference>
<dbReference type="Gene3D" id="3.40.50.2300">
    <property type="match status" value="1"/>
</dbReference>
<dbReference type="SMART" id="SM00448">
    <property type="entry name" value="REC"/>
    <property type="match status" value="1"/>
</dbReference>
<keyword evidence="3" id="KW-0805">Transcription regulation</keyword>
<evidence type="ECO:0000256" key="7">
    <source>
        <dbReference type="PROSITE-ProRule" id="PRU01091"/>
    </source>
</evidence>
<dbReference type="InterPro" id="IPR036388">
    <property type="entry name" value="WH-like_DNA-bd_sf"/>
</dbReference>
<keyword evidence="1 6" id="KW-0597">Phosphoprotein</keyword>
<evidence type="ECO:0000259" key="8">
    <source>
        <dbReference type="PROSITE" id="PS50110"/>
    </source>
</evidence>
<reference evidence="10 11" key="1">
    <citation type="journal article" date="2003" name="J. Bacteriol.">
        <title>Complete genome sequence of the ammonia-oxidizing bacterium and obligate chemolithoautotroph Nitrosomonas europaea.</title>
        <authorList>
            <person name="Chain P."/>
            <person name="Lamerdin J."/>
            <person name="Larimer F."/>
            <person name="Regala W."/>
            <person name="Land M."/>
            <person name="Hauser L."/>
            <person name="Hooper A."/>
            <person name="Klotz M."/>
            <person name="Norton J."/>
            <person name="Sayavedra-Soto L."/>
            <person name="Arciero D."/>
            <person name="Hommes N."/>
            <person name="Whittaker M."/>
            <person name="Arp D."/>
        </authorList>
    </citation>
    <scope>NUCLEOTIDE SEQUENCE [LARGE SCALE GENOMIC DNA]</scope>
    <source>
        <strain evidence="11">ATCC 19718 / CIP 103999 / KCTC 2705 / NBRC 14298</strain>
    </source>
</reference>
<dbReference type="GO" id="GO:0000976">
    <property type="term" value="F:transcription cis-regulatory region binding"/>
    <property type="evidence" value="ECO:0007669"/>
    <property type="project" value="TreeGrafter"/>
</dbReference>
<protein>
    <submittedName>
        <fullName evidence="10">Possible Response regulators consisting of a CheY-like receiver domain and a HTH DNA-binding</fullName>
    </submittedName>
</protein>
<feature type="DNA-binding region" description="OmpR/PhoB-type" evidence="7">
    <location>
        <begin position="143"/>
        <end position="240"/>
    </location>
</feature>
<dbReference type="GO" id="GO:0006355">
    <property type="term" value="P:regulation of DNA-templated transcription"/>
    <property type="evidence" value="ECO:0007669"/>
    <property type="project" value="InterPro"/>
</dbReference>
<dbReference type="EMBL" id="AL954747">
    <property type="protein sequence ID" value="CAD84848.1"/>
    <property type="molecule type" value="Genomic_DNA"/>
</dbReference>
<dbReference type="PANTHER" id="PTHR48111">
    <property type="entry name" value="REGULATOR OF RPOS"/>
    <property type="match status" value="1"/>
</dbReference>
<evidence type="ECO:0000259" key="9">
    <source>
        <dbReference type="PROSITE" id="PS51755"/>
    </source>
</evidence>
<evidence type="ECO:0000256" key="4">
    <source>
        <dbReference type="ARBA" id="ARBA00023125"/>
    </source>
</evidence>
<dbReference type="STRING" id="228410.NE0937"/>
<feature type="domain" description="Response regulatory" evidence="8">
    <location>
        <begin position="22"/>
        <end position="136"/>
    </location>
</feature>
<evidence type="ECO:0000313" key="10">
    <source>
        <dbReference type="EMBL" id="CAD84848.1"/>
    </source>
</evidence>
<dbReference type="GO" id="GO:0000156">
    <property type="term" value="F:phosphorelay response regulator activity"/>
    <property type="evidence" value="ECO:0007669"/>
    <property type="project" value="TreeGrafter"/>
</dbReference>
<dbReference type="GO" id="GO:0005829">
    <property type="term" value="C:cytosol"/>
    <property type="evidence" value="ECO:0007669"/>
    <property type="project" value="TreeGrafter"/>
</dbReference>
<feature type="domain" description="OmpR/PhoB-type" evidence="9">
    <location>
        <begin position="143"/>
        <end position="240"/>
    </location>
</feature>
<evidence type="ECO:0000256" key="3">
    <source>
        <dbReference type="ARBA" id="ARBA00023015"/>
    </source>
</evidence>
<dbReference type="KEGG" id="neu:NE0937"/>
<name>Q820N5_NITEU</name>
<dbReference type="Pfam" id="PF00072">
    <property type="entry name" value="Response_reg"/>
    <property type="match status" value="1"/>
</dbReference>
<proteinExistence type="predicted"/>
<dbReference type="SUPFAM" id="SSF52172">
    <property type="entry name" value="CheY-like"/>
    <property type="match status" value="1"/>
</dbReference>
<evidence type="ECO:0000256" key="2">
    <source>
        <dbReference type="ARBA" id="ARBA00023012"/>
    </source>
</evidence>
<dbReference type="PROSITE" id="PS50110">
    <property type="entry name" value="RESPONSE_REGULATORY"/>
    <property type="match status" value="1"/>
</dbReference>
<dbReference type="AlphaFoldDB" id="Q820N5"/>
<accession>Q820N5</accession>
<keyword evidence="4 7" id="KW-0238">DNA-binding</keyword>
<dbReference type="PANTHER" id="PTHR48111:SF22">
    <property type="entry name" value="REGULATOR OF RPOS"/>
    <property type="match status" value="1"/>
</dbReference>
<dbReference type="eggNOG" id="COG0745">
    <property type="taxonomic scope" value="Bacteria"/>
</dbReference>
<dbReference type="PhylomeDB" id="Q820N5"/>
<organism evidence="10 11">
    <name type="scientific">Nitrosomonas europaea (strain ATCC 19718 / CIP 103999 / KCTC 2705 / NBRC 14298)</name>
    <dbReference type="NCBI Taxonomy" id="228410"/>
    <lineage>
        <taxon>Bacteria</taxon>
        <taxon>Pseudomonadati</taxon>
        <taxon>Pseudomonadota</taxon>
        <taxon>Betaproteobacteria</taxon>
        <taxon>Nitrosomonadales</taxon>
        <taxon>Nitrosomonadaceae</taxon>
        <taxon>Nitrosomonas</taxon>
    </lineage>
</organism>
<dbReference type="Gene3D" id="1.10.10.10">
    <property type="entry name" value="Winged helix-like DNA-binding domain superfamily/Winged helix DNA-binding domain"/>
    <property type="match status" value="1"/>
</dbReference>
<dbReference type="PROSITE" id="PS51755">
    <property type="entry name" value="OMPR_PHOB"/>
    <property type="match status" value="1"/>
</dbReference>
<feature type="modified residue" description="4-aspartylphosphate" evidence="6">
    <location>
        <position position="71"/>
    </location>
</feature>
<dbReference type="InterPro" id="IPR001789">
    <property type="entry name" value="Sig_transdc_resp-reg_receiver"/>
</dbReference>
<dbReference type="InterPro" id="IPR001867">
    <property type="entry name" value="OmpR/PhoB-type_DNA-bd"/>
</dbReference>
<dbReference type="SMART" id="SM00862">
    <property type="entry name" value="Trans_reg_C"/>
    <property type="match status" value="1"/>
</dbReference>
<dbReference type="SUPFAM" id="SSF46894">
    <property type="entry name" value="C-terminal effector domain of the bipartite response regulators"/>
    <property type="match status" value="1"/>
</dbReference>
<keyword evidence="2" id="KW-0902">Two-component regulatory system</keyword>
<dbReference type="RefSeq" id="WP_011111547.1">
    <property type="nucleotide sequence ID" value="NC_004757.1"/>
</dbReference>
<keyword evidence="5" id="KW-0804">Transcription</keyword>
<evidence type="ECO:0000313" key="11">
    <source>
        <dbReference type="Proteomes" id="UP000001416"/>
    </source>
</evidence>
<dbReference type="InterPro" id="IPR011006">
    <property type="entry name" value="CheY-like_superfamily"/>
</dbReference>
<dbReference type="Proteomes" id="UP000001416">
    <property type="component" value="Chromosome"/>
</dbReference>
<dbReference type="GO" id="GO:0032993">
    <property type="term" value="C:protein-DNA complex"/>
    <property type="evidence" value="ECO:0007669"/>
    <property type="project" value="TreeGrafter"/>
</dbReference>
<dbReference type="InterPro" id="IPR039420">
    <property type="entry name" value="WalR-like"/>
</dbReference>
<evidence type="ECO:0000256" key="1">
    <source>
        <dbReference type="ARBA" id="ARBA00022553"/>
    </source>
</evidence>
<evidence type="ECO:0000256" key="5">
    <source>
        <dbReference type="ARBA" id="ARBA00023163"/>
    </source>
</evidence>
<gene>
    <name evidence="10" type="ordered locus">NE0937</name>
</gene>
<dbReference type="CDD" id="cd00383">
    <property type="entry name" value="trans_reg_C"/>
    <property type="match status" value="1"/>
</dbReference>
<keyword evidence="11" id="KW-1185">Reference proteome</keyword>
<dbReference type="Pfam" id="PF00486">
    <property type="entry name" value="Trans_reg_C"/>
    <property type="match status" value="1"/>
</dbReference>